<dbReference type="HAMAP" id="MF_00923">
    <property type="entry name" value="OM_assembly_BamB"/>
    <property type="match status" value="1"/>
</dbReference>
<evidence type="ECO:0000256" key="3">
    <source>
        <dbReference type="ARBA" id="ARBA00023237"/>
    </source>
</evidence>
<evidence type="ECO:0000256" key="2">
    <source>
        <dbReference type="ARBA" id="ARBA00023136"/>
    </source>
</evidence>
<dbReference type="EMBL" id="PRLP01000055">
    <property type="protein sequence ID" value="PPC76187.1"/>
    <property type="molecule type" value="Genomic_DNA"/>
</dbReference>
<keyword evidence="1 4" id="KW-0732">Signal</keyword>
<feature type="chain" id="PRO_5015789916" description="Outer membrane protein assembly factor BamB" evidence="5">
    <location>
        <begin position="23"/>
        <end position="380"/>
    </location>
</feature>
<gene>
    <name evidence="4 7" type="primary">bamB</name>
    <name evidence="7" type="ORF">C4K68_16245</name>
</gene>
<evidence type="ECO:0000256" key="1">
    <source>
        <dbReference type="ARBA" id="ARBA00022729"/>
    </source>
</evidence>
<protein>
    <recommendedName>
        <fullName evidence="4">Outer membrane protein assembly factor BamB</fullName>
    </recommendedName>
</protein>
<evidence type="ECO:0000313" key="7">
    <source>
        <dbReference type="EMBL" id="PPC76187.1"/>
    </source>
</evidence>
<dbReference type="AlphaFoldDB" id="A0A2S5KMV6"/>
<dbReference type="InterPro" id="IPR018391">
    <property type="entry name" value="PQQ_b-propeller_rpt"/>
</dbReference>
<dbReference type="PANTHER" id="PTHR34512">
    <property type="entry name" value="CELL SURFACE PROTEIN"/>
    <property type="match status" value="1"/>
</dbReference>
<organism evidence="7 8">
    <name type="scientific">Proteobacteria bacterium 228</name>
    <dbReference type="NCBI Taxonomy" id="2083153"/>
    <lineage>
        <taxon>Bacteria</taxon>
        <taxon>Pseudomonadati</taxon>
        <taxon>Pseudomonadota</taxon>
    </lineage>
</organism>
<name>A0A2S5KMV6_9PROT</name>
<dbReference type="Pfam" id="PF13360">
    <property type="entry name" value="PQQ_2"/>
    <property type="match status" value="1"/>
</dbReference>
<sequence length="380" mass="41126">MAWRNYTAVLLVLSVLSGCSLWQGTPENEPAELQSIDATLKIKSAWHVDVGSSNTEEKVGLTPALSETSVFAATNEGVVAAYDRESGKQLWKRDLEARISGGVGFNGDLVVVGTLDGQLYALDAASGETRWQIDAPTEVLSPPQGSSSIVVVQYIDGSLIAYNALDGKQVWRYDSNAPSLTLRGTAFPLVFNNATIANFSSGKMVLLTNDTGATVWEQRLAMPKGRSELERVVDAQGRPAFMENVLYSVTYQGDLTALDASSGRVLWSKPFSSAKGVAVDSTSVYAVDDEGDVMAFDRNNGAVLWKQDALKYRGLGTPVIWGDVLAVSDFEGYVHILSRFDGRFMNRYQVDSDGVGGDMQSVGQSLYILGNSGRLEELQY</sequence>
<feature type="domain" description="Pyrrolo-quinoline quinone repeat" evidence="6">
    <location>
        <begin position="76"/>
        <end position="307"/>
    </location>
</feature>
<evidence type="ECO:0000256" key="5">
    <source>
        <dbReference type="SAM" id="SignalP"/>
    </source>
</evidence>
<feature type="signal peptide" evidence="5">
    <location>
        <begin position="1"/>
        <end position="22"/>
    </location>
</feature>
<evidence type="ECO:0000256" key="4">
    <source>
        <dbReference type="HAMAP-Rule" id="MF_00923"/>
    </source>
</evidence>
<dbReference type="NCBIfam" id="TIGR03300">
    <property type="entry name" value="assembly_YfgL"/>
    <property type="match status" value="1"/>
</dbReference>
<dbReference type="GO" id="GO:0043165">
    <property type="term" value="P:Gram-negative-bacterium-type cell outer membrane assembly"/>
    <property type="evidence" value="ECO:0007669"/>
    <property type="project" value="UniProtKB-UniRule"/>
</dbReference>
<accession>A0A2S5KMV6</accession>
<dbReference type="Gene3D" id="2.130.10.10">
    <property type="entry name" value="YVTN repeat-like/Quinoprotein amine dehydrogenase"/>
    <property type="match status" value="1"/>
</dbReference>
<dbReference type="PROSITE" id="PS51257">
    <property type="entry name" value="PROKAR_LIPOPROTEIN"/>
    <property type="match status" value="1"/>
</dbReference>
<dbReference type="GO" id="GO:0051205">
    <property type="term" value="P:protein insertion into membrane"/>
    <property type="evidence" value="ECO:0007669"/>
    <property type="project" value="UniProtKB-UniRule"/>
</dbReference>
<keyword evidence="4" id="KW-0449">Lipoprotein</keyword>
<comment type="subunit">
    <text evidence="4">Part of the Bam complex.</text>
</comment>
<comment type="subcellular location">
    <subcellularLocation>
        <location evidence="4">Cell outer membrane</location>
        <topology evidence="4">Lipid-anchor</topology>
    </subcellularLocation>
</comment>
<dbReference type="GO" id="GO:0009279">
    <property type="term" value="C:cell outer membrane"/>
    <property type="evidence" value="ECO:0007669"/>
    <property type="project" value="UniProtKB-SubCell"/>
</dbReference>
<dbReference type="SMART" id="SM00564">
    <property type="entry name" value="PQQ"/>
    <property type="match status" value="6"/>
</dbReference>
<dbReference type="SUPFAM" id="SSF50998">
    <property type="entry name" value="Quinoprotein alcohol dehydrogenase-like"/>
    <property type="match status" value="1"/>
</dbReference>
<dbReference type="Proteomes" id="UP000238196">
    <property type="component" value="Unassembled WGS sequence"/>
</dbReference>
<keyword evidence="3 4" id="KW-0998">Cell outer membrane</keyword>
<dbReference type="InterPro" id="IPR017687">
    <property type="entry name" value="BamB"/>
</dbReference>
<proteinExistence type="inferred from homology"/>
<comment type="caution">
    <text evidence="7">The sequence shown here is derived from an EMBL/GenBank/DDBJ whole genome shotgun (WGS) entry which is preliminary data.</text>
</comment>
<dbReference type="InterPro" id="IPR002372">
    <property type="entry name" value="PQQ_rpt_dom"/>
</dbReference>
<dbReference type="InterPro" id="IPR015943">
    <property type="entry name" value="WD40/YVTN_repeat-like_dom_sf"/>
</dbReference>
<dbReference type="PANTHER" id="PTHR34512:SF30">
    <property type="entry name" value="OUTER MEMBRANE PROTEIN ASSEMBLY FACTOR BAMB"/>
    <property type="match status" value="1"/>
</dbReference>
<comment type="similarity">
    <text evidence="4">Belongs to the BamB family.</text>
</comment>
<keyword evidence="2 4" id="KW-0472">Membrane</keyword>
<reference evidence="7 8" key="1">
    <citation type="submission" date="2018-02" db="EMBL/GenBank/DDBJ databases">
        <title>novel marine gammaproteobacteria from coastal saline agro ecosystem.</title>
        <authorList>
            <person name="Krishnan R."/>
            <person name="Ramesh Kumar N."/>
        </authorList>
    </citation>
    <scope>NUCLEOTIDE SEQUENCE [LARGE SCALE GENOMIC DNA]</scope>
    <source>
        <strain evidence="7 8">228</strain>
    </source>
</reference>
<keyword evidence="4" id="KW-0564">Palmitate</keyword>
<dbReference type="InterPro" id="IPR011047">
    <property type="entry name" value="Quinoprotein_ADH-like_sf"/>
</dbReference>
<evidence type="ECO:0000259" key="6">
    <source>
        <dbReference type="Pfam" id="PF13360"/>
    </source>
</evidence>
<evidence type="ECO:0000313" key="8">
    <source>
        <dbReference type="Proteomes" id="UP000238196"/>
    </source>
</evidence>
<dbReference type="OrthoDB" id="5290752at2"/>
<comment type="function">
    <text evidence="4">Part of the outer membrane protein assembly complex, which is involved in assembly and insertion of beta-barrel proteins into the outer membrane.</text>
</comment>